<feature type="region of interest" description="Disordered" evidence="1">
    <location>
        <begin position="1"/>
        <end position="44"/>
    </location>
</feature>
<keyword evidence="4" id="KW-1185">Reference proteome</keyword>
<evidence type="ECO:0000313" key="4">
    <source>
        <dbReference type="Proteomes" id="UP000326170"/>
    </source>
</evidence>
<organism evidence="3 4">
    <name type="scientific">Natronorubrum aibiense</name>
    <dbReference type="NCBI Taxonomy" id="348826"/>
    <lineage>
        <taxon>Archaea</taxon>
        <taxon>Methanobacteriati</taxon>
        <taxon>Methanobacteriota</taxon>
        <taxon>Stenosarchaea group</taxon>
        <taxon>Halobacteria</taxon>
        <taxon>Halobacteriales</taxon>
        <taxon>Natrialbaceae</taxon>
        <taxon>Natronorubrum</taxon>
    </lineage>
</organism>
<feature type="compositionally biased region" description="Polar residues" evidence="1">
    <location>
        <begin position="35"/>
        <end position="44"/>
    </location>
</feature>
<keyword evidence="2" id="KW-0472">Membrane</keyword>
<evidence type="ECO:0000313" key="3">
    <source>
        <dbReference type="EMBL" id="QFU83052.1"/>
    </source>
</evidence>
<accession>A0A5P9P4K1</accession>
<sequence length="180" mass="19654">MRLTPSWLRSSTDDSPEERPGDAETPSEVTIYYSPPSNLSETSGTAERAAEFIPESDTALVGVLDEMHTPTTVDEVTDQLVQPARPPIDTWATVHEKLHQDRLPELDTSGYIEFDTEQGVIDCQMSHASTESRLSAGFQWASLRKLFFMLILLGAVSSLAVSVLVFSTAIDPVSLVSGVL</sequence>
<dbReference type="RefSeq" id="WP_152941623.1">
    <property type="nucleotide sequence ID" value="NZ_CP045488.1"/>
</dbReference>
<protein>
    <submittedName>
        <fullName evidence="3">Uncharacterized protein</fullName>
    </submittedName>
</protein>
<dbReference type="EMBL" id="CP045488">
    <property type="protein sequence ID" value="QFU83052.1"/>
    <property type="molecule type" value="Genomic_DNA"/>
</dbReference>
<dbReference type="AlphaFoldDB" id="A0A5P9P4K1"/>
<evidence type="ECO:0000256" key="2">
    <source>
        <dbReference type="SAM" id="Phobius"/>
    </source>
</evidence>
<feature type="transmembrane region" description="Helical" evidence="2">
    <location>
        <begin position="146"/>
        <end position="170"/>
    </location>
</feature>
<proteinExistence type="predicted"/>
<gene>
    <name evidence="3" type="ORF">GCU68_11145</name>
</gene>
<dbReference type="GeneID" id="42301607"/>
<dbReference type="OrthoDB" id="186576at2157"/>
<dbReference type="KEGG" id="nas:GCU68_11145"/>
<name>A0A5P9P4K1_9EURY</name>
<keyword evidence="2" id="KW-1133">Transmembrane helix</keyword>
<reference evidence="3 4" key="1">
    <citation type="journal article" date="2007" name="Int. J. Syst. Evol. Microbiol.">
        <title>Natronorubrum sulfidifaciens sp. nov., an extremely haloalkaliphilic archaeon isolated from Aiding salt lake in Xin-Jiang, China.</title>
        <authorList>
            <person name="Cui H.L."/>
            <person name="Tohty D."/>
            <person name="Liu H.C."/>
            <person name="Liu S.J."/>
            <person name="Oren A."/>
            <person name="Zhou P.J."/>
        </authorList>
    </citation>
    <scope>NUCLEOTIDE SEQUENCE [LARGE SCALE GENOMIC DNA]</scope>
    <source>
        <strain evidence="3 4">7-3</strain>
    </source>
</reference>
<evidence type="ECO:0000256" key="1">
    <source>
        <dbReference type="SAM" id="MobiDB-lite"/>
    </source>
</evidence>
<dbReference type="Proteomes" id="UP000326170">
    <property type="component" value="Chromosome"/>
</dbReference>
<keyword evidence="2" id="KW-0812">Transmembrane</keyword>